<feature type="region of interest" description="Disordered" evidence="2">
    <location>
        <begin position="265"/>
        <end position="306"/>
    </location>
</feature>
<gene>
    <name evidence="3" type="ORF">LOD99_6453</name>
</gene>
<protein>
    <submittedName>
        <fullName evidence="3">Uncharacterized protein</fullName>
    </submittedName>
</protein>
<evidence type="ECO:0000256" key="2">
    <source>
        <dbReference type="SAM" id="MobiDB-lite"/>
    </source>
</evidence>
<feature type="compositionally biased region" description="Low complexity" evidence="2">
    <location>
        <begin position="290"/>
        <end position="299"/>
    </location>
</feature>
<dbReference type="EMBL" id="JAKMXF010000317">
    <property type="protein sequence ID" value="KAI6649904.1"/>
    <property type="molecule type" value="Genomic_DNA"/>
</dbReference>
<name>A0AAV7JM80_9METZ</name>
<dbReference type="AlphaFoldDB" id="A0AAV7JM80"/>
<proteinExistence type="predicted"/>
<keyword evidence="1" id="KW-0175">Coiled coil</keyword>
<evidence type="ECO:0000313" key="3">
    <source>
        <dbReference type="EMBL" id="KAI6649904.1"/>
    </source>
</evidence>
<feature type="coiled-coil region" evidence="1">
    <location>
        <begin position="135"/>
        <end position="256"/>
    </location>
</feature>
<dbReference type="Proteomes" id="UP001165289">
    <property type="component" value="Unassembled WGS sequence"/>
</dbReference>
<feature type="compositionally biased region" description="Polar residues" evidence="2">
    <location>
        <begin position="266"/>
        <end position="277"/>
    </location>
</feature>
<organism evidence="3 4">
    <name type="scientific">Oopsacas minuta</name>
    <dbReference type="NCBI Taxonomy" id="111878"/>
    <lineage>
        <taxon>Eukaryota</taxon>
        <taxon>Metazoa</taxon>
        <taxon>Porifera</taxon>
        <taxon>Hexactinellida</taxon>
        <taxon>Hexasterophora</taxon>
        <taxon>Lyssacinosida</taxon>
        <taxon>Leucopsacidae</taxon>
        <taxon>Oopsacas</taxon>
    </lineage>
</organism>
<evidence type="ECO:0000313" key="4">
    <source>
        <dbReference type="Proteomes" id="UP001165289"/>
    </source>
</evidence>
<keyword evidence="4" id="KW-1185">Reference proteome</keyword>
<sequence length="306" mass="35560">MAVPIFDSMPESSIIDEIHTKLLEQQKVNSLLLHEKETAVKERNLLREEVYFLYRNKSQDVQTSYPPTPPSQPPPPMPTVSNVALSKYHASDDTINVEELVENLRQAEGGEKIKEQGDKLVSHLRERAKERKRTILLAEDEKERALVELQSVETQMKGRESTFKKEIENLCQENEDILEELDTMKLVYTLKKGMSREDEIRSGYEAQLNSMEKTLEERDSQMLELHNEVQLLSRALNKSQGERNMMLEKYHKLEDRYKQERGYTMVSRTSSFSQPSHVHQVDSYSHERSSSISSRSSQRTLPFTNN</sequence>
<accession>A0AAV7JM80</accession>
<evidence type="ECO:0000256" key="1">
    <source>
        <dbReference type="SAM" id="Coils"/>
    </source>
</evidence>
<reference evidence="3 4" key="1">
    <citation type="journal article" date="2023" name="BMC Biol.">
        <title>The compact genome of the sponge Oopsacas minuta (Hexactinellida) is lacking key metazoan core genes.</title>
        <authorList>
            <person name="Santini S."/>
            <person name="Schenkelaars Q."/>
            <person name="Jourda C."/>
            <person name="Duchesne M."/>
            <person name="Belahbib H."/>
            <person name="Rocher C."/>
            <person name="Selva M."/>
            <person name="Riesgo A."/>
            <person name="Vervoort M."/>
            <person name="Leys S.P."/>
            <person name="Kodjabachian L."/>
            <person name="Le Bivic A."/>
            <person name="Borchiellini C."/>
            <person name="Claverie J.M."/>
            <person name="Renard E."/>
        </authorList>
    </citation>
    <scope>NUCLEOTIDE SEQUENCE [LARGE SCALE GENOMIC DNA]</scope>
    <source>
        <strain evidence="3">SPO-2</strain>
    </source>
</reference>
<comment type="caution">
    <text evidence="3">The sequence shown here is derived from an EMBL/GenBank/DDBJ whole genome shotgun (WGS) entry which is preliminary data.</text>
</comment>